<dbReference type="Proteomes" id="UP000297951">
    <property type="component" value="Unassembled WGS sequence"/>
</dbReference>
<organism evidence="1 2">
    <name type="scientific">Rothia nasimurium</name>
    <dbReference type="NCBI Taxonomy" id="85336"/>
    <lineage>
        <taxon>Bacteria</taxon>
        <taxon>Bacillati</taxon>
        <taxon>Actinomycetota</taxon>
        <taxon>Actinomycetes</taxon>
        <taxon>Micrococcales</taxon>
        <taxon>Micrococcaceae</taxon>
        <taxon>Rothia</taxon>
    </lineage>
</organism>
<dbReference type="AlphaFoldDB" id="A0A4Y9F227"/>
<proteinExistence type="predicted"/>
<protein>
    <submittedName>
        <fullName evidence="1">Uncharacterized protein</fullName>
    </submittedName>
</protein>
<accession>A0A4Y9F227</accession>
<evidence type="ECO:0000313" key="1">
    <source>
        <dbReference type="EMBL" id="TFU20635.1"/>
    </source>
</evidence>
<comment type="caution">
    <text evidence="1">The sequence shown here is derived from an EMBL/GenBank/DDBJ whole genome shotgun (WGS) entry which is preliminary data.</text>
</comment>
<dbReference type="EMBL" id="SPQC01000051">
    <property type="protein sequence ID" value="TFU20635.1"/>
    <property type="molecule type" value="Genomic_DNA"/>
</dbReference>
<sequence length="107" mass="11227">MKNANTPANPFLPLPVFGSVGKPALERAAEKLVHQLAEDGKLNDSHVLTVQMIIDLARVCGLSADKGSASAVAMASRELREILATLPGADMTVEEEFKAMLAKAGVA</sequence>
<reference evidence="1 2" key="1">
    <citation type="submission" date="2019-03" db="EMBL/GenBank/DDBJ databases">
        <title>Diversity of the mouse oral microbiome.</title>
        <authorList>
            <person name="Joseph S."/>
            <person name="Aduse-Opoku J."/>
            <person name="Curtis M."/>
            <person name="Wade W."/>
            <person name="Hashim A."/>
        </authorList>
    </citation>
    <scope>NUCLEOTIDE SEQUENCE [LARGE SCALE GENOMIC DNA]</scope>
    <source>
        <strain evidence="2">irhom_31</strain>
    </source>
</reference>
<evidence type="ECO:0000313" key="2">
    <source>
        <dbReference type="Proteomes" id="UP000297951"/>
    </source>
</evidence>
<dbReference type="RefSeq" id="WP_135013768.1">
    <property type="nucleotide sequence ID" value="NZ_JADGLK010000051.1"/>
</dbReference>
<gene>
    <name evidence="1" type="ORF">E4U03_10935</name>
</gene>
<name>A0A4Y9F227_9MICC</name>